<feature type="domain" description="Core-binding (CB)" evidence="8">
    <location>
        <begin position="98"/>
        <end position="179"/>
    </location>
</feature>
<evidence type="ECO:0000259" key="7">
    <source>
        <dbReference type="PROSITE" id="PS51898"/>
    </source>
</evidence>
<dbReference type="AlphaFoldDB" id="A0A4D7QIR0"/>
<accession>A0A4D7QIR0</accession>
<evidence type="ECO:0000313" key="9">
    <source>
        <dbReference type="EMBL" id="QCK85629.1"/>
    </source>
</evidence>
<dbReference type="InterPro" id="IPR050808">
    <property type="entry name" value="Phage_Integrase"/>
</dbReference>
<evidence type="ECO:0000256" key="3">
    <source>
        <dbReference type="ARBA" id="ARBA00023125"/>
    </source>
</evidence>
<dbReference type="PROSITE" id="PS51898">
    <property type="entry name" value="TYR_RECOMBINASE"/>
    <property type="match status" value="1"/>
</dbReference>
<evidence type="ECO:0000259" key="8">
    <source>
        <dbReference type="PROSITE" id="PS51900"/>
    </source>
</evidence>
<feature type="domain" description="Tyr recombinase" evidence="7">
    <location>
        <begin position="202"/>
        <end position="382"/>
    </location>
</feature>
<dbReference type="PANTHER" id="PTHR30629:SF2">
    <property type="entry name" value="PROPHAGE INTEGRASE INTS-RELATED"/>
    <property type="match status" value="1"/>
</dbReference>
<dbReference type="PANTHER" id="PTHR30629">
    <property type="entry name" value="PROPHAGE INTEGRASE"/>
    <property type="match status" value="1"/>
</dbReference>
<feature type="region of interest" description="Disordered" evidence="6">
    <location>
        <begin position="1"/>
        <end position="26"/>
    </location>
</feature>
<dbReference type="GO" id="GO:0015074">
    <property type="term" value="P:DNA integration"/>
    <property type="evidence" value="ECO:0007669"/>
    <property type="project" value="UniProtKB-KW"/>
</dbReference>
<dbReference type="InterPro" id="IPR053876">
    <property type="entry name" value="Phage_int_M"/>
</dbReference>
<dbReference type="Pfam" id="PF22022">
    <property type="entry name" value="Phage_int_M"/>
    <property type="match status" value="1"/>
</dbReference>
<dbReference type="Gene3D" id="3.30.160.390">
    <property type="entry name" value="Integrase, DNA-binding domain"/>
    <property type="match status" value="1"/>
</dbReference>
<dbReference type="SUPFAM" id="SSF56349">
    <property type="entry name" value="DNA breaking-rejoining enzymes"/>
    <property type="match status" value="1"/>
</dbReference>
<sequence>MSLSDAQIRGLRPRPTPQKVSDGGGLHILVSPTGSKLWRLSYRFGAKQKTIALGPYPVVPLAEARQKRDEAKRLLRNGTDPSHHAKIEKIRAQIATATTFGAVADEYLSKAVREGKAPATIVKKRWLVDLVRPDLGVRPIADITAVEILATLRKVEAKGNYETARRLRAIIGQVFRYAIAISAASNDPTFGLRGALTAPTVVHRAALTEAKAFGGLLRSIWEYPGAATTRIALQLMALLYPRPGELRLAEWTEFDLDRATWTIPARRTKMRREHRKPLPAAAVTLLRDLHRLTGKGRLAFPAMHTTSRSLSENTLNAALRRVGITKDEATSHGFRASASTLLNESGRWLADAIEAELGHVGADDVRRAYHRATYWDERVRMAEWWAAEICGMKDGTGIASRLKTSNCSAQIDL</sequence>
<dbReference type="InterPro" id="IPR038488">
    <property type="entry name" value="Integrase_DNA-bd_sf"/>
</dbReference>
<proteinExistence type="inferred from homology"/>
<dbReference type="GO" id="GO:0003677">
    <property type="term" value="F:DNA binding"/>
    <property type="evidence" value="ECO:0007669"/>
    <property type="project" value="UniProtKB-UniRule"/>
</dbReference>
<dbReference type="Pfam" id="PF13356">
    <property type="entry name" value="Arm-DNA-bind_3"/>
    <property type="match status" value="1"/>
</dbReference>
<dbReference type="Gene3D" id="1.10.443.10">
    <property type="entry name" value="Intergrase catalytic core"/>
    <property type="match status" value="1"/>
</dbReference>
<evidence type="ECO:0000313" key="10">
    <source>
        <dbReference type="Proteomes" id="UP000298588"/>
    </source>
</evidence>
<dbReference type="EMBL" id="CP039865">
    <property type="protein sequence ID" value="QCK85629.1"/>
    <property type="molecule type" value="Genomic_DNA"/>
</dbReference>
<keyword evidence="2" id="KW-0229">DNA integration</keyword>
<dbReference type="InterPro" id="IPR013762">
    <property type="entry name" value="Integrase-like_cat_sf"/>
</dbReference>
<keyword evidence="3 5" id="KW-0238">DNA-binding</keyword>
<keyword evidence="4" id="KW-0233">DNA recombination</keyword>
<dbReference type="Gene3D" id="1.10.150.130">
    <property type="match status" value="1"/>
</dbReference>
<evidence type="ECO:0000256" key="2">
    <source>
        <dbReference type="ARBA" id="ARBA00022908"/>
    </source>
</evidence>
<dbReference type="CDD" id="cd00801">
    <property type="entry name" value="INT_P4_C"/>
    <property type="match status" value="1"/>
</dbReference>
<dbReference type="KEGG" id="paqt:E8L99_07535"/>
<dbReference type="Pfam" id="PF00589">
    <property type="entry name" value="Phage_integrase"/>
    <property type="match status" value="1"/>
</dbReference>
<gene>
    <name evidence="9" type="ORF">E8L99_07535</name>
</gene>
<evidence type="ECO:0000256" key="6">
    <source>
        <dbReference type="SAM" id="MobiDB-lite"/>
    </source>
</evidence>
<comment type="similarity">
    <text evidence="1">Belongs to the 'phage' integrase family.</text>
</comment>
<dbReference type="Proteomes" id="UP000298588">
    <property type="component" value="Chromosome"/>
</dbReference>
<dbReference type="OrthoDB" id="9795573at2"/>
<evidence type="ECO:0000256" key="5">
    <source>
        <dbReference type="PROSITE-ProRule" id="PRU01248"/>
    </source>
</evidence>
<dbReference type="InterPro" id="IPR010998">
    <property type="entry name" value="Integrase_recombinase_N"/>
</dbReference>
<name>A0A4D7QIR0_9HYPH</name>
<dbReference type="InterPro" id="IPR025166">
    <property type="entry name" value="Integrase_DNA_bind_dom"/>
</dbReference>
<dbReference type="RefSeq" id="WP_137098963.1">
    <property type="nucleotide sequence ID" value="NZ_CP039865.1"/>
</dbReference>
<dbReference type="GO" id="GO:0006310">
    <property type="term" value="P:DNA recombination"/>
    <property type="evidence" value="ECO:0007669"/>
    <property type="project" value="UniProtKB-KW"/>
</dbReference>
<dbReference type="InterPro" id="IPR002104">
    <property type="entry name" value="Integrase_catalytic"/>
</dbReference>
<protein>
    <submittedName>
        <fullName evidence="9">DUF4102 domain-containing protein</fullName>
    </submittedName>
</protein>
<organism evidence="9 10">
    <name type="scientific">Phreatobacter aquaticus</name>
    <dbReference type="NCBI Taxonomy" id="2570229"/>
    <lineage>
        <taxon>Bacteria</taxon>
        <taxon>Pseudomonadati</taxon>
        <taxon>Pseudomonadota</taxon>
        <taxon>Alphaproteobacteria</taxon>
        <taxon>Hyphomicrobiales</taxon>
        <taxon>Phreatobacteraceae</taxon>
        <taxon>Phreatobacter</taxon>
    </lineage>
</organism>
<dbReference type="InterPro" id="IPR044068">
    <property type="entry name" value="CB"/>
</dbReference>
<dbReference type="InterPro" id="IPR011010">
    <property type="entry name" value="DNA_brk_join_enz"/>
</dbReference>
<evidence type="ECO:0000256" key="1">
    <source>
        <dbReference type="ARBA" id="ARBA00008857"/>
    </source>
</evidence>
<evidence type="ECO:0000256" key="4">
    <source>
        <dbReference type="ARBA" id="ARBA00023172"/>
    </source>
</evidence>
<reference evidence="9 10" key="1">
    <citation type="submission" date="2019-04" db="EMBL/GenBank/DDBJ databases">
        <title>Phreatobacter aquaticus sp. nov.</title>
        <authorList>
            <person name="Choi A."/>
            <person name="Baek K."/>
        </authorList>
    </citation>
    <scope>NUCLEOTIDE SEQUENCE [LARGE SCALE GENOMIC DNA]</scope>
    <source>
        <strain evidence="9 10">NMCR1094</strain>
    </source>
</reference>
<keyword evidence="10" id="KW-1185">Reference proteome</keyword>
<dbReference type="PROSITE" id="PS51900">
    <property type="entry name" value="CB"/>
    <property type="match status" value="1"/>
</dbReference>